<dbReference type="FunCoup" id="A0A3P8Y8R7">
    <property type="interactions" value="624"/>
</dbReference>
<dbReference type="SUPFAM" id="SSF51092">
    <property type="entry name" value="Vitelline membrane outer protein-I (VMO-I)"/>
    <property type="match status" value="1"/>
</dbReference>
<dbReference type="Pfam" id="PF03762">
    <property type="entry name" value="VOMI"/>
    <property type="match status" value="1"/>
</dbReference>
<accession>A0A3P8Y8R7</accession>
<dbReference type="Gene3D" id="2.100.10.20">
    <property type="entry name" value="Vitelline membrane outer layer protein I (VOMI)"/>
    <property type="match status" value="1"/>
</dbReference>
<protein>
    <recommendedName>
        <fullName evidence="4">Vitelline membrane outer layer protein 1 homolog</fullName>
    </recommendedName>
</protein>
<reference evidence="2" key="2">
    <citation type="submission" date="2020-02" db="EMBL/GenBank/DDBJ databases">
        <title>Esox lucius (northern pike) genome, fEsoLuc1, primary haplotype.</title>
        <authorList>
            <person name="Myers G."/>
            <person name="Karagic N."/>
            <person name="Meyer A."/>
            <person name="Pippel M."/>
            <person name="Reichard M."/>
            <person name="Winkler S."/>
            <person name="Tracey A."/>
            <person name="Sims Y."/>
            <person name="Howe K."/>
            <person name="Rhie A."/>
            <person name="Formenti G."/>
            <person name="Durbin R."/>
            <person name="Fedrigo O."/>
            <person name="Jarvis E.D."/>
        </authorList>
    </citation>
    <scope>NUCLEOTIDE SEQUENCE [LARGE SCALE GENOMIC DNA]</scope>
</reference>
<dbReference type="OMA" id="IRWCPRN"/>
<keyword evidence="3" id="KW-1185">Reference proteome</keyword>
<dbReference type="OrthoDB" id="6344411at2759"/>
<sequence>MATLLVSALSVMAVLAFGSCLSVLPHEKPYLESAGIQYISRSYTSLLTVPNGEQFGNWTWPEMCPDKFFAVGFMLRVESEQYGLDDTALNGIRLICAKGEDRSFLYTIESHAGFYGDWSEPQYCPRGVLTSFQLRVEPYQGMFGDDTSANNIRFRCSSNPTLTGNGLGYGEYGLWSEAWRNSSPGWTTLLSTTCAFTAAQKRHSDHLPWISLNKPAPTGPDMSTHGLSHSELWCVHSHLRPIPELKPNKSSNRLW</sequence>
<dbReference type="InterPro" id="IPR005515">
    <property type="entry name" value="VOMI"/>
</dbReference>
<reference evidence="2" key="3">
    <citation type="submission" date="2025-08" db="UniProtKB">
        <authorList>
            <consortium name="Ensembl"/>
        </authorList>
    </citation>
    <scope>IDENTIFICATION</scope>
</reference>
<dbReference type="Bgee" id="ENSELUG00000013187">
    <property type="expression patterns" value="Expressed in liver and 9 other cell types or tissues"/>
</dbReference>
<feature type="chain" id="PRO_5044292497" description="Vitelline membrane outer layer protein 1 homolog" evidence="1">
    <location>
        <begin position="17"/>
        <end position="255"/>
    </location>
</feature>
<dbReference type="GeneTree" id="ENSGT00390000009313"/>
<dbReference type="Proteomes" id="UP000265140">
    <property type="component" value="Chromosome 20"/>
</dbReference>
<evidence type="ECO:0000313" key="3">
    <source>
        <dbReference type="Proteomes" id="UP000265140"/>
    </source>
</evidence>
<keyword evidence="1" id="KW-0732">Signal</keyword>
<dbReference type="InterPro" id="IPR036706">
    <property type="entry name" value="VOMI_sf"/>
</dbReference>
<evidence type="ECO:0000256" key="1">
    <source>
        <dbReference type="SAM" id="SignalP"/>
    </source>
</evidence>
<name>A0A3P8Y8R7_ESOLU</name>
<feature type="signal peptide" evidence="1">
    <location>
        <begin position="1"/>
        <end position="16"/>
    </location>
</feature>
<dbReference type="AlphaFoldDB" id="A0A3P8Y8R7"/>
<evidence type="ECO:0008006" key="4">
    <source>
        <dbReference type="Google" id="ProtNLM"/>
    </source>
</evidence>
<proteinExistence type="predicted"/>
<evidence type="ECO:0000313" key="2">
    <source>
        <dbReference type="Ensembl" id="ENSELUP00000012997.2"/>
    </source>
</evidence>
<dbReference type="PANTHER" id="PTHR18841:SF0">
    <property type="entry name" value="VITELLINE MEMBRANE OUTER LAYER 1 HOMOLOG A-RELATED"/>
    <property type="match status" value="1"/>
</dbReference>
<dbReference type="Ensembl" id="ENSELUT00000021422.3">
    <property type="protein sequence ID" value="ENSELUP00000012997.2"/>
    <property type="gene ID" value="ENSELUG00000013187.3"/>
</dbReference>
<organism evidence="2 3">
    <name type="scientific">Esox lucius</name>
    <name type="common">Northern pike</name>
    <dbReference type="NCBI Taxonomy" id="8010"/>
    <lineage>
        <taxon>Eukaryota</taxon>
        <taxon>Metazoa</taxon>
        <taxon>Chordata</taxon>
        <taxon>Craniata</taxon>
        <taxon>Vertebrata</taxon>
        <taxon>Euteleostomi</taxon>
        <taxon>Actinopterygii</taxon>
        <taxon>Neopterygii</taxon>
        <taxon>Teleostei</taxon>
        <taxon>Protacanthopterygii</taxon>
        <taxon>Esociformes</taxon>
        <taxon>Esocidae</taxon>
        <taxon>Esox</taxon>
    </lineage>
</organism>
<dbReference type="InParanoid" id="A0A3P8Y8R7"/>
<reference evidence="3" key="1">
    <citation type="journal article" date="2014" name="PLoS ONE">
        <title>The genome and linkage map of the northern pike (Esox lucius): conserved synteny revealed between the salmonid sister group and the Neoteleostei.</title>
        <authorList>
            <person name="Rondeau E.B."/>
            <person name="Minkley D.R."/>
            <person name="Leong J.S."/>
            <person name="Messmer A.M."/>
            <person name="Jantzen J.R."/>
            <person name="von Schalburg K.R."/>
            <person name="Lemon C."/>
            <person name="Bird N.H."/>
            <person name="Koop B.F."/>
        </authorList>
    </citation>
    <scope>NUCLEOTIDE SEQUENCE</scope>
</reference>
<reference evidence="2" key="4">
    <citation type="submission" date="2025-09" db="UniProtKB">
        <authorList>
            <consortium name="Ensembl"/>
        </authorList>
    </citation>
    <scope>IDENTIFICATION</scope>
</reference>
<dbReference type="GO" id="GO:0005615">
    <property type="term" value="C:extracellular space"/>
    <property type="evidence" value="ECO:0007669"/>
    <property type="project" value="TreeGrafter"/>
</dbReference>
<dbReference type="PANTHER" id="PTHR18841">
    <property type="entry name" value="VITELLINE MEMBRANE OUTER LAYER PROTEIN I-RELATED"/>
    <property type="match status" value="1"/>
</dbReference>